<organism evidence="1 2">
    <name type="scientific">Pholiota conissans</name>
    <dbReference type="NCBI Taxonomy" id="109636"/>
    <lineage>
        <taxon>Eukaryota</taxon>
        <taxon>Fungi</taxon>
        <taxon>Dikarya</taxon>
        <taxon>Basidiomycota</taxon>
        <taxon>Agaricomycotina</taxon>
        <taxon>Agaricomycetes</taxon>
        <taxon>Agaricomycetidae</taxon>
        <taxon>Agaricales</taxon>
        <taxon>Agaricineae</taxon>
        <taxon>Strophariaceae</taxon>
        <taxon>Pholiota</taxon>
    </lineage>
</organism>
<dbReference type="Proteomes" id="UP000807469">
    <property type="component" value="Unassembled WGS sequence"/>
</dbReference>
<reference evidence="1" key="1">
    <citation type="submission" date="2020-11" db="EMBL/GenBank/DDBJ databases">
        <authorList>
            <consortium name="DOE Joint Genome Institute"/>
            <person name="Ahrendt S."/>
            <person name="Riley R."/>
            <person name="Andreopoulos W."/>
            <person name="Labutti K."/>
            <person name="Pangilinan J."/>
            <person name="Ruiz-Duenas F.J."/>
            <person name="Barrasa J.M."/>
            <person name="Sanchez-Garcia M."/>
            <person name="Camarero S."/>
            <person name="Miyauchi S."/>
            <person name="Serrano A."/>
            <person name="Linde D."/>
            <person name="Babiker R."/>
            <person name="Drula E."/>
            <person name="Ayuso-Fernandez I."/>
            <person name="Pacheco R."/>
            <person name="Padilla G."/>
            <person name="Ferreira P."/>
            <person name="Barriuso J."/>
            <person name="Kellner H."/>
            <person name="Castanera R."/>
            <person name="Alfaro M."/>
            <person name="Ramirez L."/>
            <person name="Pisabarro A.G."/>
            <person name="Kuo A."/>
            <person name="Tritt A."/>
            <person name="Lipzen A."/>
            <person name="He G."/>
            <person name="Yan M."/>
            <person name="Ng V."/>
            <person name="Cullen D."/>
            <person name="Martin F."/>
            <person name="Rosso M.-N."/>
            <person name="Henrissat B."/>
            <person name="Hibbett D."/>
            <person name="Martinez A.T."/>
            <person name="Grigoriev I.V."/>
        </authorList>
    </citation>
    <scope>NUCLEOTIDE SEQUENCE</scope>
    <source>
        <strain evidence="1">CIRM-BRFM 674</strain>
    </source>
</reference>
<evidence type="ECO:0008006" key="3">
    <source>
        <dbReference type="Google" id="ProtNLM"/>
    </source>
</evidence>
<keyword evidence="2" id="KW-1185">Reference proteome</keyword>
<evidence type="ECO:0000313" key="2">
    <source>
        <dbReference type="Proteomes" id="UP000807469"/>
    </source>
</evidence>
<sequence>MPPHDVSSATIPPAFKLDDYLLWRIFITIADSEEGIHRLYPYHSSALHTIRRGSQVCRYWRDVILNSPSLWASVVNLTHLQQKTDHWRDVVLRRSGTALLTVTGAVDIAQSLLFILDTQWKRIRKLDVVVYDFRSLEDERWKALQQPAPCLESFRLGCARGTPLFLQDASSNILFADYAPLLHEFSASQINFLTLPPWFAHIRVLHISSCFTMPQLLDSLVDAHFLEWLDVQNGFTPVTGLDRFRELPVVVLPRLSRIQIRSNVGTCLDFLEQIQPVYGCSLALQTDDPTDAPTVWGPLLLDKLRRIVSRYSKAYFSTHNIRELSLDIQKGRFRFSGYADNMPPFNSPECHYFNVWINSRTGFTPTIVSLLFNCLASCPFTGITSLIFKMVDILDFDVSDSDFVSFISSLPNVEVLQTGFKTIALLNGLRCDAAPHSPTELPPPIVTPCHAFPLLKTVKIQEIDQIQVNLEDVVTDFFRWRNDSGVRIESLELMIYGYVTTRTPDLSFLEYLVPGMEVVWRSAGPMMRYVCGEGNPNKLVYSPSSSF</sequence>
<name>A0A9P5YX86_9AGAR</name>
<protein>
    <recommendedName>
        <fullName evidence="3">F-box domain-containing protein</fullName>
    </recommendedName>
</protein>
<dbReference type="Gene3D" id="1.20.1280.50">
    <property type="match status" value="1"/>
</dbReference>
<accession>A0A9P5YX86</accession>
<dbReference type="EMBL" id="MU155280">
    <property type="protein sequence ID" value="KAF9476846.1"/>
    <property type="molecule type" value="Genomic_DNA"/>
</dbReference>
<dbReference type="OrthoDB" id="2977877at2759"/>
<evidence type="ECO:0000313" key="1">
    <source>
        <dbReference type="EMBL" id="KAF9476846.1"/>
    </source>
</evidence>
<dbReference type="SUPFAM" id="SSF52058">
    <property type="entry name" value="L domain-like"/>
    <property type="match status" value="1"/>
</dbReference>
<proteinExistence type="predicted"/>
<gene>
    <name evidence="1" type="ORF">BDN70DRAFT_881897</name>
</gene>
<comment type="caution">
    <text evidence="1">The sequence shown here is derived from an EMBL/GenBank/DDBJ whole genome shotgun (WGS) entry which is preliminary data.</text>
</comment>
<dbReference type="AlphaFoldDB" id="A0A9P5YX86"/>